<dbReference type="InterPro" id="IPR003651">
    <property type="entry name" value="Endonuclease3_FeS-loop_motif"/>
</dbReference>
<evidence type="ECO:0000256" key="10">
    <source>
        <dbReference type="ARBA" id="ARBA00023004"/>
    </source>
</evidence>
<keyword evidence="6" id="KW-0004">4Fe-4S</keyword>
<dbReference type="InterPro" id="IPR003265">
    <property type="entry name" value="HhH-GPD_domain"/>
</dbReference>
<dbReference type="Pfam" id="PF00730">
    <property type="entry name" value="HhH-GPD"/>
    <property type="match status" value="1"/>
</dbReference>
<name>A0ABU4DME0_9DEIO</name>
<dbReference type="PANTHER" id="PTHR42944">
    <property type="entry name" value="ADENINE DNA GLYCOSYLASE"/>
    <property type="match status" value="1"/>
</dbReference>
<dbReference type="Pfam" id="PF14815">
    <property type="entry name" value="NUDIX_4"/>
    <property type="match status" value="1"/>
</dbReference>
<evidence type="ECO:0000256" key="8">
    <source>
        <dbReference type="ARBA" id="ARBA00022763"/>
    </source>
</evidence>
<accession>A0ABU4DME0</accession>
<evidence type="ECO:0000256" key="7">
    <source>
        <dbReference type="ARBA" id="ARBA00022723"/>
    </source>
</evidence>
<evidence type="ECO:0000313" key="16">
    <source>
        <dbReference type="Proteomes" id="UP001276150"/>
    </source>
</evidence>
<dbReference type="Gene3D" id="1.10.1670.10">
    <property type="entry name" value="Helix-hairpin-Helix base-excision DNA repair enzymes (C-terminal)"/>
    <property type="match status" value="1"/>
</dbReference>
<evidence type="ECO:0000256" key="3">
    <source>
        <dbReference type="ARBA" id="ARBA00008343"/>
    </source>
</evidence>
<keyword evidence="10" id="KW-0408">Iron</keyword>
<dbReference type="SUPFAM" id="SSF55811">
    <property type="entry name" value="Nudix"/>
    <property type="match status" value="1"/>
</dbReference>
<evidence type="ECO:0000256" key="9">
    <source>
        <dbReference type="ARBA" id="ARBA00022801"/>
    </source>
</evidence>
<comment type="cofactor">
    <cofactor evidence="2">
        <name>[4Fe-4S] cluster</name>
        <dbReference type="ChEBI" id="CHEBI:49883"/>
    </cofactor>
</comment>
<keyword evidence="9" id="KW-0378">Hydrolase</keyword>
<comment type="caution">
    <text evidence="15">The sequence shown here is derived from an EMBL/GenBank/DDBJ whole genome shotgun (WGS) entry which is preliminary data.</text>
</comment>
<dbReference type="InterPro" id="IPR044298">
    <property type="entry name" value="MIG/MutY"/>
</dbReference>
<dbReference type="RefSeq" id="WP_317638910.1">
    <property type="nucleotide sequence ID" value="NZ_JAPMIV010000003.1"/>
</dbReference>
<dbReference type="InterPro" id="IPR011257">
    <property type="entry name" value="DNA_glycosylase"/>
</dbReference>
<keyword evidence="8" id="KW-0227">DNA damage</keyword>
<dbReference type="SMART" id="SM00478">
    <property type="entry name" value="ENDO3c"/>
    <property type="match status" value="1"/>
</dbReference>
<dbReference type="Gene3D" id="3.90.79.10">
    <property type="entry name" value="Nucleoside Triphosphate Pyrophosphohydrolase"/>
    <property type="match status" value="1"/>
</dbReference>
<dbReference type="PANTHER" id="PTHR42944:SF1">
    <property type="entry name" value="ADENINE DNA GLYCOSYLASE"/>
    <property type="match status" value="1"/>
</dbReference>
<feature type="domain" description="HhH-GPD" evidence="14">
    <location>
        <begin position="51"/>
        <end position="194"/>
    </location>
</feature>
<organism evidence="15 16">
    <name type="scientific">Deinococcus arenicola</name>
    <dbReference type="NCBI Taxonomy" id="2994950"/>
    <lineage>
        <taxon>Bacteria</taxon>
        <taxon>Thermotogati</taxon>
        <taxon>Deinococcota</taxon>
        <taxon>Deinococci</taxon>
        <taxon>Deinococcales</taxon>
        <taxon>Deinococcaceae</taxon>
        <taxon>Deinococcus</taxon>
    </lineage>
</organism>
<dbReference type="Gene3D" id="1.10.340.30">
    <property type="entry name" value="Hypothetical protein, domain 2"/>
    <property type="match status" value="1"/>
</dbReference>
<keyword evidence="13" id="KW-0326">Glycosidase</keyword>
<evidence type="ECO:0000256" key="1">
    <source>
        <dbReference type="ARBA" id="ARBA00000843"/>
    </source>
</evidence>
<dbReference type="NCBIfam" id="TIGR01084">
    <property type="entry name" value="mutY"/>
    <property type="match status" value="1"/>
</dbReference>
<evidence type="ECO:0000256" key="4">
    <source>
        <dbReference type="ARBA" id="ARBA00012045"/>
    </source>
</evidence>
<dbReference type="SUPFAM" id="SSF48150">
    <property type="entry name" value="DNA-glycosylase"/>
    <property type="match status" value="1"/>
</dbReference>
<dbReference type="InterPro" id="IPR015797">
    <property type="entry name" value="NUDIX_hydrolase-like_dom_sf"/>
</dbReference>
<evidence type="ECO:0000313" key="15">
    <source>
        <dbReference type="EMBL" id="MDV6373601.1"/>
    </source>
</evidence>
<keyword evidence="7" id="KW-0479">Metal-binding</keyword>
<evidence type="ECO:0000256" key="5">
    <source>
        <dbReference type="ARBA" id="ARBA00022023"/>
    </source>
</evidence>
<dbReference type="EMBL" id="JAPMIV010000003">
    <property type="protein sequence ID" value="MDV6373601.1"/>
    <property type="molecule type" value="Genomic_DNA"/>
</dbReference>
<keyword evidence="12" id="KW-0234">DNA repair</keyword>
<comment type="similarity">
    <text evidence="3">Belongs to the Nth/MutY family.</text>
</comment>
<dbReference type="EC" id="3.2.2.31" evidence="4"/>
<dbReference type="InterPro" id="IPR029119">
    <property type="entry name" value="MutY_C"/>
</dbReference>
<sequence>MTAVVPPVPLDPSQIRAELLAWFDASGRALPWRLGQEGRRDPYRVWVAEILLQQTQVARGLHYYDRFLEAFPTVQALAGAPVEAVLKAWEGCGYYARARNLHRAAGLIAADGFPTTYVGWLALPGVGPYTAAAVASLAYGEGRAVNDGNVRRVLARLYGEARPTENWIQAHADALLSPTRPGAWNEAVMDLGATVCTPKAPRCATCPLSAHCAARASGTPTAFPAPKVRTAVKAVQAVAVLIGDERTAVLERREGGLLGGLMGLPMQELRESGTTQNALNALCKRLNARPGELLGQITHSMTHRQITLHVYVAASDLPRQTVADAALSRLDHKALGLLQRRQEGLFAMPLTGGSSV</sequence>
<evidence type="ECO:0000256" key="2">
    <source>
        <dbReference type="ARBA" id="ARBA00001966"/>
    </source>
</evidence>
<dbReference type="InterPro" id="IPR005760">
    <property type="entry name" value="A/G_AdeGlyc_MutY"/>
</dbReference>
<reference evidence="15 16" key="1">
    <citation type="submission" date="2022-11" db="EMBL/GenBank/DDBJ databases">
        <title>Deinococcus ZS9-10, Low Temperature and Draught-tolerating, UV-resistant Bacteria from Continental Antarctica.</title>
        <authorList>
            <person name="Cheng L."/>
        </authorList>
    </citation>
    <scope>NUCLEOTIDE SEQUENCE [LARGE SCALE GENOMIC DNA]</scope>
    <source>
        <strain evidence="15 16">ZS9-10</strain>
    </source>
</reference>
<proteinExistence type="inferred from homology"/>
<evidence type="ECO:0000256" key="11">
    <source>
        <dbReference type="ARBA" id="ARBA00023014"/>
    </source>
</evidence>
<protein>
    <recommendedName>
        <fullName evidence="5">Adenine DNA glycosylase</fullName>
        <ecNumber evidence="4">3.2.2.31</ecNumber>
    </recommendedName>
</protein>
<evidence type="ECO:0000256" key="13">
    <source>
        <dbReference type="ARBA" id="ARBA00023295"/>
    </source>
</evidence>
<evidence type="ECO:0000256" key="12">
    <source>
        <dbReference type="ARBA" id="ARBA00023204"/>
    </source>
</evidence>
<dbReference type="Proteomes" id="UP001276150">
    <property type="component" value="Unassembled WGS sequence"/>
</dbReference>
<dbReference type="SMART" id="SM00525">
    <property type="entry name" value="FES"/>
    <property type="match status" value="1"/>
</dbReference>
<evidence type="ECO:0000256" key="6">
    <source>
        <dbReference type="ARBA" id="ARBA00022485"/>
    </source>
</evidence>
<evidence type="ECO:0000259" key="14">
    <source>
        <dbReference type="SMART" id="SM00478"/>
    </source>
</evidence>
<gene>
    <name evidence="15" type="primary">mutY</name>
    <name evidence="15" type="ORF">ORD21_03190</name>
</gene>
<keyword evidence="16" id="KW-1185">Reference proteome</keyword>
<comment type="catalytic activity">
    <reaction evidence="1">
        <text>Hydrolyzes free adenine bases from 7,8-dihydro-8-oxoguanine:adenine mismatched double-stranded DNA, leaving an apurinic site.</text>
        <dbReference type="EC" id="3.2.2.31"/>
    </reaction>
</comment>
<dbReference type="CDD" id="cd00056">
    <property type="entry name" value="ENDO3c"/>
    <property type="match status" value="1"/>
</dbReference>
<keyword evidence="11" id="KW-0411">Iron-sulfur</keyword>
<dbReference type="InterPro" id="IPR023170">
    <property type="entry name" value="HhH_base_excis_C"/>
</dbReference>